<accession>A0A380T7H7</accession>
<protein>
    <recommendedName>
        <fullName evidence="2">TPM domain-containing protein</fullName>
    </recommendedName>
</protein>
<dbReference type="PANTHER" id="PTHR30373">
    <property type="entry name" value="UPF0603 PROTEIN YGCG"/>
    <property type="match status" value="1"/>
</dbReference>
<dbReference type="Pfam" id="PF04536">
    <property type="entry name" value="TPM_phosphatase"/>
    <property type="match status" value="1"/>
</dbReference>
<feature type="domain" description="TPM" evidence="2">
    <location>
        <begin position="122"/>
        <end position="205"/>
    </location>
</feature>
<keyword evidence="1" id="KW-0812">Transmembrane</keyword>
<gene>
    <name evidence="3" type="ORF">DF3PB_10091</name>
</gene>
<name>A0A380T7H7_9ZZZZ</name>
<evidence type="ECO:0000313" key="3">
    <source>
        <dbReference type="EMBL" id="SUS03339.1"/>
    </source>
</evidence>
<dbReference type="PANTHER" id="PTHR30373:SF8">
    <property type="entry name" value="BLL7265 PROTEIN"/>
    <property type="match status" value="1"/>
</dbReference>
<dbReference type="Gene3D" id="3.10.310.50">
    <property type="match status" value="1"/>
</dbReference>
<dbReference type="AlphaFoldDB" id="A0A380T7H7"/>
<reference evidence="3" key="1">
    <citation type="submission" date="2018-07" db="EMBL/GenBank/DDBJ databases">
        <authorList>
            <person name="Quirk P.G."/>
            <person name="Krulwich T.A."/>
        </authorList>
    </citation>
    <scope>NUCLEOTIDE SEQUENCE</scope>
</reference>
<keyword evidence="1" id="KW-1133">Transmembrane helix</keyword>
<organism evidence="3">
    <name type="scientific">metagenome</name>
    <dbReference type="NCBI Taxonomy" id="256318"/>
    <lineage>
        <taxon>unclassified sequences</taxon>
        <taxon>metagenomes</taxon>
    </lineage>
</organism>
<feature type="transmembrane region" description="Helical" evidence="1">
    <location>
        <begin position="45"/>
        <end position="67"/>
    </location>
</feature>
<proteinExistence type="predicted"/>
<feature type="transmembrane region" description="Helical" evidence="1">
    <location>
        <begin position="87"/>
        <end position="113"/>
    </location>
</feature>
<sequence>MVKLLLSERDRQEIEVAVRVAEARSSGQIICVIDEEASDYREISLLWAAGISLAAPLVPLTIGAIVLGVRDAFQGWSEFNGPSISPIFLLAAYATLQVAAFLLVALVVGIPAVRRALTPRSIKQRFVKGRAIEMFELKQVAKTSERTGLLLYLSLKDRCAELVVDRALDAKVPSGEWQRIVRTLIHNIRRGHAAAAVGAAIRECGELLEQHFPAGSAGHNELPDAITVLPR</sequence>
<evidence type="ECO:0000256" key="1">
    <source>
        <dbReference type="SAM" id="Phobius"/>
    </source>
</evidence>
<keyword evidence="1" id="KW-0472">Membrane</keyword>
<dbReference type="EMBL" id="UIDG01000001">
    <property type="protein sequence ID" value="SUS03339.1"/>
    <property type="molecule type" value="Genomic_DNA"/>
</dbReference>
<dbReference type="InterPro" id="IPR007621">
    <property type="entry name" value="TPM_dom"/>
</dbReference>
<evidence type="ECO:0000259" key="2">
    <source>
        <dbReference type="Pfam" id="PF04536"/>
    </source>
</evidence>